<keyword evidence="1" id="KW-0472">Membrane</keyword>
<reference evidence="2" key="1">
    <citation type="submission" date="2020-03" db="EMBL/GenBank/DDBJ databases">
        <title>Genome differentiation and subclade ecological adaptation of Prochlorococcus HLII clade in the global ocean.</title>
        <authorList>
            <person name="Yan W."/>
            <person name="Fen X."/>
            <person name="Zhang W."/>
        </authorList>
    </citation>
    <scope>NUCLEOTIDE SEQUENCE</scope>
    <source>
        <strain evidence="2">XMU1401</strain>
    </source>
</reference>
<feature type="transmembrane region" description="Helical" evidence="1">
    <location>
        <begin position="58"/>
        <end position="83"/>
    </location>
</feature>
<sequence length="149" mass="17643">MNSLIFYLGTFYIFVGIIFLTVPIIYLELGKPKDLIKAFLNLLIGLILIIKNKTLDESFFVIFLFLTVLVVFYLIELFLSRWYQLTDKEKKKLITFLEFKNNFLKILESINLVFSDFTKPSNFFNFGSNNKNTTQKKWVRNDKNDNIKV</sequence>
<accession>A0A8I1X2B2</accession>
<proteinExistence type="predicted"/>
<feature type="transmembrane region" description="Helical" evidence="1">
    <location>
        <begin position="6"/>
        <end position="27"/>
    </location>
</feature>
<gene>
    <name evidence="2" type="ORF">HA142_01245</name>
</gene>
<keyword evidence="1" id="KW-1133">Transmembrane helix</keyword>
<protein>
    <submittedName>
        <fullName evidence="2">Uncharacterized protein</fullName>
    </submittedName>
</protein>
<dbReference type="Proteomes" id="UP000666562">
    <property type="component" value="Unassembled WGS sequence"/>
</dbReference>
<name>A0A8I1X2B2_PROMR</name>
<evidence type="ECO:0000313" key="2">
    <source>
        <dbReference type="EMBL" id="MBO8222134.1"/>
    </source>
</evidence>
<evidence type="ECO:0000313" key="3">
    <source>
        <dbReference type="Proteomes" id="UP000666562"/>
    </source>
</evidence>
<organism evidence="2 3">
    <name type="scientific">Prochlorococcus marinus str. XMU1401</name>
    <dbReference type="NCBI Taxonomy" id="2052594"/>
    <lineage>
        <taxon>Bacteria</taxon>
        <taxon>Bacillati</taxon>
        <taxon>Cyanobacteriota</taxon>
        <taxon>Cyanophyceae</taxon>
        <taxon>Synechococcales</taxon>
        <taxon>Prochlorococcaceae</taxon>
        <taxon>Prochlorococcus</taxon>
    </lineage>
</organism>
<comment type="caution">
    <text evidence="2">The sequence shown here is derived from an EMBL/GenBank/DDBJ whole genome shotgun (WGS) entry which is preliminary data.</text>
</comment>
<evidence type="ECO:0000256" key="1">
    <source>
        <dbReference type="SAM" id="Phobius"/>
    </source>
</evidence>
<dbReference type="AlphaFoldDB" id="A0A8I1X2B2"/>
<dbReference type="EMBL" id="JAAORC010000001">
    <property type="protein sequence ID" value="MBO8222134.1"/>
    <property type="molecule type" value="Genomic_DNA"/>
</dbReference>
<dbReference type="RefSeq" id="WP_100883166.1">
    <property type="nucleotide sequence ID" value="NZ_JAAORC010000001.1"/>
</dbReference>
<keyword evidence="1" id="KW-0812">Transmembrane</keyword>